<dbReference type="GO" id="GO:0046872">
    <property type="term" value="F:metal ion binding"/>
    <property type="evidence" value="ECO:0007669"/>
    <property type="project" value="UniProtKB-KW"/>
</dbReference>
<evidence type="ECO:0000256" key="1">
    <source>
        <dbReference type="ARBA" id="ARBA00022617"/>
    </source>
</evidence>
<accession>A0A326TYK4</accession>
<dbReference type="Gene3D" id="1.20.910.10">
    <property type="entry name" value="Heme oxygenase-like"/>
    <property type="match status" value="1"/>
</dbReference>
<dbReference type="PANTHER" id="PTHR10720:SF0">
    <property type="entry name" value="HEME OXYGENASE"/>
    <property type="match status" value="1"/>
</dbReference>
<dbReference type="SUPFAM" id="SSF48613">
    <property type="entry name" value="Heme oxygenase-like"/>
    <property type="match status" value="1"/>
</dbReference>
<dbReference type="Pfam" id="PF01126">
    <property type="entry name" value="Heme_oxygenase"/>
    <property type="match status" value="1"/>
</dbReference>
<dbReference type="OrthoDB" id="114943at2"/>
<keyword evidence="3" id="KW-0408">Iron</keyword>
<dbReference type="CDD" id="cd19166">
    <property type="entry name" value="HemeO-bac"/>
    <property type="match status" value="1"/>
</dbReference>
<gene>
    <name evidence="4" type="ORF">EI42_05477</name>
</gene>
<evidence type="ECO:0000313" key="4">
    <source>
        <dbReference type="EMBL" id="PZW22455.1"/>
    </source>
</evidence>
<dbReference type="EMBL" id="QKUF01000033">
    <property type="protein sequence ID" value="PZW22455.1"/>
    <property type="molecule type" value="Genomic_DNA"/>
</dbReference>
<evidence type="ECO:0000256" key="3">
    <source>
        <dbReference type="ARBA" id="ARBA00023004"/>
    </source>
</evidence>
<organism evidence="4 5">
    <name type="scientific">Thermosporothrix hazakensis</name>
    <dbReference type="NCBI Taxonomy" id="644383"/>
    <lineage>
        <taxon>Bacteria</taxon>
        <taxon>Bacillati</taxon>
        <taxon>Chloroflexota</taxon>
        <taxon>Ktedonobacteria</taxon>
        <taxon>Ktedonobacterales</taxon>
        <taxon>Thermosporotrichaceae</taxon>
        <taxon>Thermosporothrix</taxon>
    </lineage>
</organism>
<keyword evidence="1" id="KW-0349">Heme</keyword>
<dbReference type="Proteomes" id="UP000248806">
    <property type="component" value="Unassembled WGS sequence"/>
</dbReference>
<dbReference type="PANTHER" id="PTHR10720">
    <property type="entry name" value="HEME OXYGENASE"/>
    <property type="match status" value="1"/>
</dbReference>
<proteinExistence type="predicted"/>
<evidence type="ECO:0000313" key="5">
    <source>
        <dbReference type="Proteomes" id="UP000248806"/>
    </source>
</evidence>
<dbReference type="GO" id="GO:0006788">
    <property type="term" value="P:heme oxidation"/>
    <property type="evidence" value="ECO:0007669"/>
    <property type="project" value="InterPro"/>
</dbReference>
<evidence type="ECO:0000256" key="2">
    <source>
        <dbReference type="ARBA" id="ARBA00022723"/>
    </source>
</evidence>
<dbReference type="AlphaFoldDB" id="A0A326TYK4"/>
<protein>
    <submittedName>
        <fullName evidence="4">Heme oxygenase</fullName>
    </submittedName>
</protein>
<dbReference type="InterPro" id="IPR016053">
    <property type="entry name" value="Haem_Oase-like"/>
</dbReference>
<dbReference type="RefSeq" id="WP_111325726.1">
    <property type="nucleotide sequence ID" value="NZ_BIFX01000001.1"/>
</dbReference>
<sequence length="210" mass="24099">MVMSAQGEEVRSLNMMEQLRSATHALHEQLDGRMSSHIFVDSFGCEEYRRLLEKFYGFYQPLEQQFDAVARNEAWNEVGLDMSERKRTAQLEADLLSLGATEEEIKRLPLYQGFERILSTVPQMLGALYVAEGSTLGGQFIAHRLEKTLGINSQNGSAFFRSYGPHAVKSMWRLFCERVNSYAEHHPEARGEILDTANAMFREFEHWILA</sequence>
<dbReference type="InterPro" id="IPR002051">
    <property type="entry name" value="Haem_Oase"/>
</dbReference>
<dbReference type="GO" id="GO:0004392">
    <property type="term" value="F:heme oxygenase (decyclizing) activity"/>
    <property type="evidence" value="ECO:0007669"/>
    <property type="project" value="InterPro"/>
</dbReference>
<dbReference type="InterPro" id="IPR016084">
    <property type="entry name" value="Haem_Oase-like_multi-hlx"/>
</dbReference>
<name>A0A326TYK4_THEHA</name>
<keyword evidence="2" id="KW-0479">Metal-binding</keyword>
<comment type="caution">
    <text evidence="4">The sequence shown here is derived from an EMBL/GenBank/DDBJ whole genome shotgun (WGS) entry which is preliminary data.</text>
</comment>
<reference evidence="4 5" key="1">
    <citation type="submission" date="2018-06" db="EMBL/GenBank/DDBJ databases">
        <title>Genomic Encyclopedia of Archaeal and Bacterial Type Strains, Phase II (KMG-II): from individual species to whole genera.</title>
        <authorList>
            <person name="Goeker M."/>
        </authorList>
    </citation>
    <scope>NUCLEOTIDE SEQUENCE [LARGE SCALE GENOMIC DNA]</scope>
    <source>
        <strain evidence="4 5">ATCC BAA-1881</strain>
    </source>
</reference>
<keyword evidence="5" id="KW-1185">Reference proteome</keyword>